<reference evidence="3 4" key="1">
    <citation type="submission" date="2019-11" db="EMBL/GenBank/DDBJ databases">
        <title>Paenibacillus monticola sp. nov., a novel PGPR strain isolated from mountain sample in China.</title>
        <authorList>
            <person name="Zhao Q."/>
            <person name="Li H.-P."/>
            <person name="Zhang J.-L."/>
        </authorList>
    </citation>
    <scope>NUCLEOTIDE SEQUENCE [LARGE SCALE GENOMIC DNA]</scope>
    <source>
        <strain evidence="3 4">LC-T2</strain>
    </source>
</reference>
<dbReference type="InterPro" id="IPR036582">
    <property type="entry name" value="Mao_N_sf"/>
</dbReference>
<keyword evidence="4" id="KW-1185">Reference proteome</keyword>
<dbReference type="EMBL" id="WJXB01000007">
    <property type="protein sequence ID" value="MRN55175.1"/>
    <property type="molecule type" value="Genomic_DNA"/>
</dbReference>
<evidence type="ECO:0000313" key="3">
    <source>
        <dbReference type="EMBL" id="MRN55175.1"/>
    </source>
</evidence>
<dbReference type="Pfam" id="PF13026">
    <property type="entry name" value="DUF3887"/>
    <property type="match status" value="1"/>
</dbReference>
<protein>
    <submittedName>
        <fullName evidence="3">DUF3887 domain-containing protein</fullName>
    </submittedName>
</protein>
<dbReference type="Proteomes" id="UP000463051">
    <property type="component" value="Unassembled WGS sequence"/>
</dbReference>
<sequence>MRRISAFVLSILLLMIGSWIPARTVSSAASNVNVILNGQSLKFEDSAPYFSGSTVMIPLRETAVALKFITSYQKATDTIQLNSIQSTIAFKAGGQDLTNNGVKVTFKENTVVRQDRVYVPLSFFAALGLVTAYDAATNQVEVYTPDVTAGVIVGLLAAGKYQELEDRYFDPVMKRAISIPVIQQTWENIAAPAGNYLGVKTTVSSRNEEGIILQSVLSFSEAEASFEIRLNNSAEITDLRITPLPVKLP</sequence>
<gene>
    <name evidence="3" type="ORF">GJB61_19525</name>
</gene>
<dbReference type="AlphaFoldDB" id="A0A7X2H854"/>
<feature type="domain" description="Copper amine oxidase-like N-terminal" evidence="1">
    <location>
        <begin position="36"/>
        <end position="141"/>
    </location>
</feature>
<dbReference type="Gene3D" id="3.10.450.590">
    <property type="match status" value="1"/>
</dbReference>
<evidence type="ECO:0000313" key="4">
    <source>
        <dbReference type="Proteomes" id="UP000463051"/>
    </source>
</evidence>
<accession>A0A7X2H854</accession>
<dbReference type="InterPro" id="IPR012854">
    <property type="entry name" value="Cu_amine_oxidase-like_N"/>
</dbReference>
<dbReference type="RefSeq" id="WP_154120673.1">
    <property type="nucleotide sequence ID" value="NZ_WJXB01000007.1"/>
</dbReference>
<comment type="caution">
    <text evidence="3">The sequence shown here is derived from an EMBL/GenBank/DDBJ whole genome shotgun (WGS) entry which is preliminary data.</text>
</comment>
<name>A0A7X2H854_9BACL</name>
<feature type="domain" description="DUF3887" evidence="2">
    <location>
        <begin position="152"/>
        <end position="238"/>
    </location>
</feature>
<dbReference type="SUPFAM" id="SSF55383">
    <property type="entry name" value="Copper amine oxidase, domain N"/>
    <property type="match status" value="1"/>
</dbReference>
<dbReference type="InterPro" id="IPR024981">
    <property type="entry name" value="DUF3887"/>
</dbReference>
<proteinExistence type="predicted"/>
<organism evidence="3 4">
    <name type="scientific">Paenibacillus monticola</name>
    <dbReference type="NCBI Taxonomy" id="2666075"/>
    <lineage>
        <taxon>Bacteria</taxon>
        <taxon>Bacillati</taxon>
        <taxon>Bacillota</taxon>
        <taxon>Bacilli</taxon>
        <taxon>Bacillales</taxon>
        <taxon>Paenibacillaceae</taxon>
        <taxon>Paenibacillus</taxon>
    </lineage>
</organism>
<dbReference type="Pfam" id="PF07833">
    <property type="entry name" value="Cu_amine_oxidN1"/>
    <property type="match status" value="1"/>
</dbReference>
<dbReference type="Gene3D" id="3.30.457.10">
    <property type="entry name" value="Copper amine oxidase-like, N-terminal domain"/>
    <property type="match status" value="1"/>
</dbReference>
<evidence type="ECO:0000259" key="2">
    <source>
        <dbReference type="Pfam" id="PF13026"/>
    </source>
</evidence>
<evidence type="ECO:0000259" key="1">
    <source>
        <dbReference type="Pfam" id="PF07833"/>
    </source>
</evidence>